<evidence type="ECO:0000256" key="2">
    <source>
        <dbReference type="SAM" id="SignalP"/>
    </source>
</evidence>
<reference evidence="3 4" key="1">
    <citation type="submission" date="2020-04" db="EMBL/GenBank/DDBJ databases">
        <title>Hymenobacter polaris sp. nov., isolated from Arctic soil.</title>
        <authorList>
            <person name="Dahal R.H."/>
        </authorList>
    </citation>
    <scope>NUCLEOTIDE SEQUENCE [LARGE SCALE GENOMIC DNA]</scope>
    <source>
        <strain evidence="3 4">RP-2-7</strain>
    </source>
</reference>
<keyword evidence="4" id="KW-1185">Reference proteome</keyword>
<evidence type="ECO:0008006" key="5">
    <source>
        <dbReference type="Google" id="ProtNLM"/>
    </source>
</evidence>
<comment type="caution">
    <text evidence="3">The sequence shown here is derived from an EMBL/GenBank/DDBJ whole genome shotgun (WGS) entry which is preliminary data.</text>
</comment>
<dbReference type="RefSeq" id="WP_169531783.1">
    <property type="nucleotide sequence ID" value="NZ_JABBGH010000002.1"/>
</dbReference>
<dbReference type="AlphaFoldDB" id="A0A7Y0FMP9"/>
<proteinExistence type="predicted"/>
<dbReference type="PROSITE" id="PS51257">
    <property type="entry name" value="PROKAR_LIPOPROTEIN"/>
    <property type="match status" value="1"/>
</dbReference>
<protein>
    <recommendedName>
        <fullName evidence="5">Lipoprotein</fullName>
    </recommendedName>
</protein>
<feature type="compositionally biased region" description="Polar residues" evidence="1">
    <location>
        <begin position="77"/>
        <end position="106"/>
    </location>
</feature>
<evidence type="ECO:0000313" key="3">
    <source>
        <dbReference type="EMBL" id="NML66118.1"/>
    </source>
</evidence>
<organism evidence="3 4">
    <name type="scientific">Hymenobacter polaris</name>
    <dbReference type="NCBI Taxonomy" id="2682546"/>
    <lineage>
        <taxon>Bacteria</taxon>
        <taxon>Pseudomonadati</taxon>
        <taxon>Bacteroidota</taxon>
        <taxon>Cytophagia</taxon>
        <taxon>Cytophagales</taxon>
        <taxon>Hymenobacteraceae</taxon>
        <taxon>Hymenobacter</taxon>
    </lineage>
</organism>
<dbReference type="EMBL" id="JABBGH010000002">
    <property type="protein sequence ID" value="NML66118.1"/>
    <property type="molecule type" value="Genomic_DNA"/>
</dbReference>
<accession>A0A7Y0FMP9</accession>
<evidence type="ECO:0000256" key="1">
    <source>
        <dbReference type="SAM" id="MobiDB-lite"/>
    </source>
</evidence>
<feature type="region of interest" description="Disordered" evidence="1">
    <location>
        <begin position="32"/>
        <end position="128"/>
    </location>
</feature>
<gene>
    <name evidence="3" type="ORF">HHL22_12965</name>
</gene>
<feature type="signal peptide" evidence="2">
    <location>
        <begin position="1"/>
        <end position="23"/>
    </location>
</feature>
<dbReference type="Proteomes" id="UP000559626">
    <property type="component" value="Unassembled WGS sequence"/>
</dbReference>
<evidence type="ECO:0000313" key="4">
    <source>
        <dbReference type="Proteomes" id="UP000559626"/>
    </source>
</evidence>
<feature type="chain" id="PRO_5030679424" description="Lipoprotein" evidence="2">
    <location>
        <begin position="24"/>
        <end position="128"/>
    </location>
</feature>
<keyword evidence="2" id="KW-0732">Signal</keyword>
<feature type="compositionally biased region" description="Low complexity" evidence="1">
    <location>
        <begin position="107"/>
        <end position="128"/>
    </location>
</feature>
<feature type="compositionally biased region" description="Polar residues" evidence="1">
    <location>
        <begin position="45"/>
        <end position="64"/>
    </location>
</feature>
<name>A0A7Y0FMP9_9BACT</name>
<sequence>MSFPVRPVLATLLLAASATLLTACDYAKYSPGTNPQFREGFTNPPGYTNAETNRDSINYKQNVHTPIGEGSAVAVKNGTTTDQLNSAPAGKSATSGQNANGTKASIDNSDPNNAASTAPAANGNAPKQ</sequence>